<name>A0AAV2K466_KNICA</name>
<protein>
    <submittedName>
        <fullName evidence="2">Uncharacterized protein</fullName>
    </submittedName>
</protein>
<feature type="region of interest" description="Disordered" evidence="1">
    <location>
        <begin position="443"/>
        <end position="496"/>
    </location>
</feature>
<dbReference type="Proteomes" id="UP001497482">
    <property type="component" value="Chromosome 15"/>
</dbReference>
<keyword evidence="3" id="KW-1185">Reference proteome</keyword>
<dbReference type="AlphaFoldDB" id="A0AAV2K466"/>
<evidence type="ECO:0000313" key="2">
    <source>
        <dbReference type="EMBL" id="CAL1583208.1"/>
    </source>
</evidence>
<evidence type="ECO:0000256" key="1">
    <source>
        <dbReference type="SAM" id="MobiDB-lite"/>
    </source>
</evidence>
<feature type="region of interest" description="Disordered" evidence="1">
    <location>
        <begin position="118"/>
        <end position="140"/>
    </location>
</feature>
<reference evidence="2 3" key="1">
    <citation type="submission" date="2024-04" db="EMBL/GenBank/DDBJ databases">
        <authorList>
            <person name="Waldvogel A.-M."/>
            <person name="Schoenle A."/>
        </authorList>
    </citation>
    <scope>NUCLEOTIDE SEQUENCE [LARGE SCALE GENOMIC DNA]</scope>
</reference>
<proteinExistence type="predicted"/>
<accession>A0AAV2K466</accession>
<evidence type="ECO:0000313" key="3">
    <source>
        <dbReference type="Proteomes" id="UP001497482"/>
    </source>
</evidence>
<sequence length="1109" mass="116903">MPPGSLTAGVPGGSQPRCEAWSPGRIRTHVAGSLVHHLSHYTTGGAPITRGFGGLLSVPLWEPDRSRAPEDHGGLWGYPKPGMRPQARVGDLHGPWGTRALHWEPDRSRAPEDHGGLWGYPKPGMRPQARVGPPWTMGNQGTTLGTRPVPGSRGPWGSVGVSQAGNEAPSPGWDLHGPWGTRALHWEPDRSRAPEDHGGLWGYPKPGMRPQARAGDLHGPWGTRALHWEPDRSRAPEDHGGLWGYPKPGMRAGFGASFLGKTPPGTPLVLEVFRPGLRPHSWGWDLQGHPPWSLEVSRPGLGPHSWGWDLQGPRLSWKSPGQVWGPIPGEDTSRDPAGPGGLQAGFGASFLGKIPPGTPLVLEVSRPGLGPHSWGWDLQGPRWPGLGPHSWGWDLQRHPPGPGGLQAGFEASFLGLGPPGTLLVLEVSRPGLGPHSWGWDLQQHTPSPWRSPARAGGLIPGEDTSRDPAGPGGIQPGFGASFLGLGPPGTHPQSLEVSRPGLGPHSWGRYLQGPCWSWRYPGRVWGLIPGVGTSRDTPLVPGGLQAGLGASFPGKIPPGTPLVLEVSSPGLGPHSWGWDLQQHTPSPWRSPARAGGLIPGEDTSRDPAGPGGIQPGFGASFLGLGPPGTPLVLGRVWGLIPGVGTSRDTLLVLEVSRPGLRPHSWGWDLQRHPPGSGGLQARFGASFLGKIPPGTLLVLEVSSPGLGPHSWGWDLQGHTPSPWRSPARAGGLIPGEDTFRDPAGPGGIQPGFGASFLGLGPPGTHPQSLEVSSPGWGPHSRGRYLQGPCWSWRYPARVWGLIPGVGTSRDPAGPGPGLGPHSWGWDLQGHPPGPGGLQAGFEASFPGLGPPGTLVLEVSRPGLGPHSWGRYLQGPCWSWRYPARVWGLISGVGTSRDTPPVPGGLQPGRGASFPGKIPPGTLLVLEVSSPGLGPHSWGWDLQGPRWPGLGPHSWGWDLQGHPPGPGGLQAGFEASFLGLGPPETPPQSLEVSSPGWGPHSWGWDLQRHPPSPWRSPARAGGLIPGLGYPHRPPWSSGARDRSGPQCSALVLGQEALGISMKPTSHCYTKHPPPWSLEVPSPGLGPHSRLGIPPQTPMVLWSPGPVWFPV</sequence>
<gene>
    <name evidence="2" type="ORF">KC01_LOCUS13705</name>
</gene>
<dbReference type="EMBL" id="OZ035837">
    <property type="protein sequence ID" value="CAL1583208.1"/>
    <property type="molecule type" value="Genomic_DNA"/>
</dbReference>
<feature type="region of interest" description="Disordered" evidence="1">
    <location>
        <begin position="584"/>
        <end position="613"/>
    </location>
</feature>
<organism evidence="2 3">
    <name type="scientific">Knipowitschia caucasica</name>
    <name type="common">Caucasian dwarf goby</name>
    <name type="synonym">Pomatoschistus caucasicus</name>
    <dbReference type="NCBI Taxonomy" id="637954"/>
    <lineage>
        <taxon>Eukaryota</taxon>
        <taxon>Metazoa</taxon>
        <taxon>Chordata</taxon>
        <taxon>Craniata</taxon>
        <taxon>Vertebrata</taxon>
        <taxon>Euteleostomi</taxon>
        <taxon>Actinopterygii</taxon>
        <taxon>Neopterygii</taxon>
        <taxon>Teleostei</taxon>
        <taxon>Neoteleostei</taxon>
        <taxon>Acanthomorphata</taxon>
        <taxon>Gobiaria</taxon>
        <taxon>Gobiiformes</taxon>
        <taxon>Gobioidei</taxon>
        <taxon>Gobiidae</taxon>
        <taxon>Gobiinae</taxon>
        <taxon>Knipowitschia</taxon>
    </lineage>
</organism>